<comment type="caution">
    <text evidence="10">The sequence shown here is derived from an EMBL/GenBank/DDBJ whole genome shotgun (WGS) entry which is preliminary data.</text>
</comment>
<evidence type="ECO:0000256" key="1">
    <source>
        <dbReference type="ARBA" id="ARBA00004771"/>
    </source>
</evidence>
<dbReference type="EMBL" id="BAABUK010000002">
    <property type="protein sequence ID" value="GAA5807521.1"/>
    <property type="molecule type" value="Genomic_DNA"/>
</dbReference>
<evidence type="ECO:0000256" key="2">
    <source>
        <dbReference type="ARBA" id="ARBA00005189"/>
    </source>
</evidence>
<keyword evidence="4" id="KW-0012">Acyltransferase</keyword>
<evidence type="ECO:0000313" key="10">
    <source>
        <dbReference type="EMBL" id="GAA5807521.1"/>
    </source>
</evidence>
<dbReference type="InterPro" id="IPR045034">
    <property type="entry name" value="O-acyltransferase_WSD1-like"/>
</dbReference>
<evidence type="ECO:0000259" key="8">
    <source>
        <dbReference type="Pfam" id="PF03007"/>
    </source>
</evidence>
<comment type="similarity">
    <text evidence="5">In the N-terminal section; belongs to the long-chain O-acyltransferase family.</text>
</comment>
<dbReference type="Pfam" id="PF06974">
    <property type="entry name" value="WS_DGAT_C"/>
    <property type="match status" value="1"/>
</dbReference>
<evidence type="ECO:0008006" key="12">
    <source>
        <dbReference type="Google" id="ProtNLM"/>
    </source>
</evidence>
<dbReference type="Pfam" id="PF03007">
    <property type="entry name" value="WS_DGAT_cat"/>
    <property type="match status" value="1"/>
</dbReference>
<reference evidence="10 11" key="1">
    <citation type="submission" date="2024-04" db="EMBL/GenBank/DDBJ databases">
        <title>genome sequences of Mucor flavus KT1a and Helicostylum pulchrum KT1b strains isolated from the surface of a dry-aged beef.</title>
        <authorList>
            <person name="Toyotome T."/>
            <person name="Hosono M."/>
            <person name="Torimaru M."/>
            <person name="Fukuda K."/>
            <person name="Mikami N."/>
        </authorList>
    </citation>
    <scope>NUCLEOTIDE SEQUENCE [LARGE SCALE GENOMIC DNA]</scope>
    <source>
        <strain evidence="10 11">KT1a</strain>
    </source>
</reference>
<feature type="domain" description="O-acyltransferase WSD1-like N-terminal" evidence="8">
    <location>
        <begin position="10"/>
        <end position="177"/>
    </location>
</feature>
<comment type="catalytic activity">
    <reaction evidence="6">
        <text>a long chain fatty alcohol + a fatty acyl-CoA = a long-chain alcohol wax ester + CoA</text>
        <dbReference type="Rhea" id="RHEA:38443"/>
        <dbReference type="ChEBI" id="CHEBI:17135"/>
        <dbReference type="ChEBI" id="CHEBI:57287"/>
        <dbReference type="ChEBI" id="CHEBI:77636"/>
        <dbReference type="ChEBI" id="CHEBI:235323"/>
        <dbReference type="EC" id="2.3.1.75"/>
    </reaction>
</comment>
<dbReference type="PANTHER" id="PTHR31650">
    <property type="entry name" value="O-ACYLTRANSFERASE (WSD1-LIKE) FAMILY PROTEIN"/>
    <property type="match status" value="1"/>
</dbReference>
<comment type="catalytic activity">
    <reaction evidence="7">
        <text>an acyl-CoA + a 1,2-diacyl-sn-glycerol = a triacyl-sn-glycerol + CoA</text>
        <dbReference type="Rhea" id="RHEA:10868"/>
        <dbReference type="ChEBI" id="CHEBI:17815"/>
        <dbReference type="ChEBI" id="CHEBI:57287"/>
        <dbReference type="ChEBI" id="CHEBI:58342"/>
        <dbReference type="ChEBI" id="CHEBI:64615"/>
        <dbReference type="EC" id="2.3.1.20"/>
    </reaction>
</comment>
<dbReference type="InterPro" id="IPR009721">
    <property type="entry name" value="O-acyltransferase_WSD1_C"/>
</dbReference>
<organism evidence="10 11">
    <name type="scientific">Mucor flavus</name>
    <dbReference type="NCBI Taxonomy" id="439312"/>
    <lineage>
        <taxon>Eukaryota</taxon>
        <taxon>Fungi</taxon>
        <taxon>Fungi incertae sedis</taxon>
        <taxon>Mucoromycota</taxon>
        <taxon>Mucoromycotina</taxon>
        <taxon>Mucoromycetes</taxon>
        <taxon>Mucorales</taxon>
        <taxon>Mucorineae</taxon>
        <taxon>Mucoraceae</taxon>
        <taxon>Mucor</taxon>
    </lineage>
</organism>
<dbReference type="InterPro" id="IPR004255">
    <property type="entry name" value="O-acyltransferase_WSD1_N"/>
</dbReference>
<evidence type="ECO:0000256" key="3">
    <source>
        <dbReference type="ARBA" id="ARBA00022679"/>
    </source>
</evidence>
<evidence type="ECO:0000256" key="5">
    <source>
        <dbReference type="ARBA" id="ARBA00024360"/>
    </source>
</evidence>
<protein>
    <recommendedName>
        <fullName evidence="12">Diacylglycerol O-acyltransferase</fullName>
    </recommendedName>
</protein>
<feature type="domain" description="O-acyltransferase WSD1 C-terminal" evidence="9">
    <location>
        <begin position="287"/>
        <end position="403"/>
    </location>
</feature>
<keyword evidence="11" id="KW-1185">Reference proteome</keyword>
<evidence type="ECO:0000256" key="6">
    <source>
        <dbReference type="ARBA" id="ARBA00047604"/>
    </source>
</evidence>
<keyword evidence="3" id="KW-0808">Transferase</keyword>
<comment type="pathway">
    <text evidence="2">Lipid metabolism.</text>
</comment>
<evidence type="ECO:0000256" key="7">
    <source>
        <dbReference type="ARBA" id="ARBA00048109"/>
    </source>
</evidence>
<dbReference type="PANTHER" id="PTHR31650:SF1">
    <property type="entry name" value="WAX ESTER SYNTHASE_DIACYLGLYCEROL ACYLTRANSFERASE 4-RELATED"/>
    <property type="match status" value="1"/>
</dbReference>
<dbReference type="Proteomes" id="UP001473302">
    <property type="component" value="Unassembled WGS sequence"/>
</dbReference>
<evidence type="ECO:0000259" key="9">
    <source>
        <dbReference type="Pfam" id="PF06974"/>
    </source>
</evidence>
<sequence length="432" mass="49364">MKLNTDDQYLDGIDTLFMKCEHPRRLMTVSSLWTFQHRLDAKQVYQILDRLCLRYPRFGRVPRRGSFFKAARWTVSVGWCPDQNVILHTLSEPTKIALQDYCSKQVVSPFDYTKPLWELHAISGLEGDQCALFWKAHHALSDGQGFIRSLLSTTSLDTSLKKMEQQEPPRRNKHKRNTIGLPKQIWDMFPNYVTALILSSHEKEMAWSDDILLQDINSVRKVFGGTLNDVMLSVVTRCVKNYLESIGDRHDNYVSFIIPVSLRKPNDWSCHNVVSGSWGFFSMKDLNTKDLINQAQTEMKAVKTSFMVRFLYDLVQLVWGNIPGLSPPLCVYNHICNISHGVFTNIPGPTKSISFAGQQILEYRTFPPQSGKGSIGIALVSYDGNVSIGIIADIHRKYPRLADNICARFASEFKFMLDEARMESSKKETCSF</sequence>
<dbReference type="SUPFAM" id="SSF52777">
    <property type="entry name" value="CoA-dependent acyltransferases"/>
    <property type="match status" value="1"/>
</dbReference>
<name>A0ABP9YKY3_9FUNG</name>
<evidence type="ECO:0000256" key="4">
    <source>
        <dbReference type="ARBA" id="ARBA00023315"/>
    </source>
</evidence>
<accession>A0ABP9YKY3</accession>
<proteinExistence type="inferred from homology"/>
<comment type="pathway">
    <text evidence="1">Glycerolipid metabolism; triacylglycerol biosynthesis.</text>
</comment>
<evidence type="ECO:0000313" key="11">
    <source>
        <dbReference type="Proteomes" id="UP001473302"/>
    </source>
</evidence>
<gene>
    <name evidence="10" type="ORF">MFLAVUS_000884</name>
</gene>